<dbReference type="PROSITE" id="PS50066">
    <property type="entry name" value="MADS_BOX_2"/>
    <property type="match status" value="1"/>
</dbReference>
<keyword evidence="4" id="KW-0804">Transcription</keyword>
<dbReference type="SMART" id="SM00432">
    <property type="entry name" value="MADS"/>
    <property type="match status" value="1"/>
</dbReference>
<dbReference type="GO" id="GO:0005634">
    <property type="term" value="C:nucleus"/>
    <property type="evidence" value="ECO:0007669"/>
    <property type="project" value="UniProtKB-SubCell"/>
</dbReference>
<dbReference type="GO" id="GO:0045944">
    <property type="term" value="P:positive regulation of transcription by RNA polymerase II"/>
    <property type="evidence" value="ECO:0007669"/>
    <property type="project" value="InterPro"/>
</dbReference>
<keyword evidence="3" id="KW-0238">DNA-binding</keyword>
<dbReference type="CDD" id="cd00265">
    <property type="entry name" value="MADS_MEF2_like"/>
    <property type="match status" value="1"/>
</dbReference>
<organism evidence="8">
    <name type="scientific">Calathodes oxycarpa</name>
    <dbReference type="NCBI Taxonomy" id="944281"/>
    <lineage>
        <taxon>Eukaryota</taxon>
        <taxon>Viridiplantae</taxon>
        <taxon>Streptophyta</taxon>
        <taxon>Embryophyta</taxon>
        <taxon>Tracheophyta</taxon>
        <taxon>Spermatophyta</taxon>
        <taxon>Magnoliopsida</taxon>
        <taxon>Ranunculales</taxon>
        <taxon>Ranunculaceae</taxon>
        <taxon>Ranunculoideae</taxon>
        <taxon>Caltheae</taxon>
        <taxon>Calathodes</taxon>
    </lineage>
</organism>
<evidence type="ECO:0000256" key="5">
    <source>
        <dbReference type="ARBA" id="ARBA00023242"/>
    </source>
</evidence>
<accession>A0A7L7T483</accession>
<dbReference type="InterPro" id="IPR050142">
    <property type="entry name" value="MADS-box/MEF2_TF"/>
</dbReference>
<dbReference type="GO" id="GO:0003700">
    <property type="term" value="F:DNA-binding transcription factor activity"/>
    <property type="evidence" value="ECO:0007669"/>
    <property type="project" value="InterPro"/>
</dbReference>
<dbReference type="Pfam" id="PF00319">
    <property type="entry name" value="SRF-TF"/>
    <property type="match status" value="1"/>
</dbReference>
<feature type="domain" description="K-box" evidence="7">
    <location>
        <begin position="84"/>
        <end position="174"/>
    </location>
</feature>
<keyword evidence="2" id="KW-0805">Transcription regulation</keyword>
<comment type="subcellular location">
    <subcellularLocation>
        <location evidence="1">Nucleus</location>
    </subcellularLocation>
</comment>
<evidence type="ECO:0000256" key="1">
    <source>
        <dbReference type="ARBA" id="ARBA00004123"/>
    </source>
</evidence>
<dbReference type="PANTHER" id="PTHR48019">
    <property type="entry name" value="SERUM RESPONSE FACTOR HOMOLOG"/>
    <property type="match status" value="1"/>
</dbReference>
<proteinExistence type="evidence at transcript level"/>
<sequence>MGRGKIEIKRIENSTNRQVTYSKRRTGILKKAGELNVLCDAEVSLIMISNTGKLTDFFSPNITPKAFFDKYQHVSGVDLWESHYVRLQDTLMQLKETNTRLRREIGERVGGDLSGLSLTDLRALELDLQSSAKIVRKRLYKLISTQTDTFKKKVRNLEEINANLVHEYEERVEEAYEIANHEAMSALELANAGSHMFAFRLQPSQPNLHDDGGGYGLHDLRLG</sequence>
<feature type="domain" description="MADS-box" evidence="6">
    <location>
        <begin position="1"/>
        <end position="61"/>
    </location>
</feature>
<name>A0A7L7T483_9MAGN</name>
<dbReference type="InterPro" id="IPR002487">
    <property type="entry name" value="TF_Kbox"/>
</dbReference>
<dbReference type="GO" id="GO:0000977">
    <property type="term" value="F:RNA polymerase II transcription regulatory region sequence-specific DNA binding"/>
    <property type="evidence" value="ECO:0007669"/>
    <property type="project" value="InterPro"/>
</dbReference>
<dbReference type="Pfam" id="PF01486">
    <property type="entry name" value="K-box"/>
    <property type="match status" value="1"/>
</dbReference>
<dbReference type="GO" id="GO:0046983">
    <property type="term" value="F:protein dimerization activity"/>
    <property type="evidence" value="ECO:0007669"/>
    <property type="project" value="InterPro"/>
</dbReference>
<dbReference type="Gene3D" id="3.40.1810.10">
    <property type="entry name" value="Transcription factor, MADS-box"/>
    <property type="match status" value="1"/>
</dbReference>
<dbReference type="SUPFAM" id="SSF55455">
    <property type="entry name" value="SRF-like"/>
    <property type="match status" value="1"/>
</dbReference>
<reference evidence="8" key="1">
    <citation type="submission" date="2019-12" db="EMBL/GenBank/DDBJ databases">
        <authorList>
            <person name="Duan X."/>
            <person name="Zhao C."/>
            <person name="Zhang R."/>
            <person name="Jiang Y."/>
            <person name="Shan H."/>
            <person name="Kong H."/>
        </authorList>
    </citation>
    <scope>NUCLEOTIDE SEQUENCE</scope>
</reference>
<evidence type="ECO:0000256" key="2">
    <source>
        <dbReference type="ARBA" id="ARBA00023015"/>
    </source>
</evidence>
<gene>
    <name evidence="8" type="primary">AP3-1</name>
</gene>
<dbReference type="EMBL" id="MN832802">
    <property type="protein sequence ID" value="QOC69178.1"/>
    <property type="molecule type" value="mRNA"/>
</dbReference>
<evidence type="ECO:0000313" key="8">
    <source>
        <dbReference type="EMBL" id="QOC69178.1"/>
    </source>
</evidence>
<keyword evidence="5" id="KW-0539">Nucleus</keyword>
<dbReference type="InterPro" id="IPR002100">
    <property type="entry name" value="TF_MADSbox"/>
</dbReference>
<evidence type="ECO:0000259" key="7">
    <source>
        <dbReference type="PROSITE" id="PS51297"/>
    </source>
</evidence>
<dbReference type="InterPro" id="IPR033896">
    <property type="entry name" value="MEF2-like_N"/>
</dbReference>
<dbReference type="AlphaFoldDB" id="A0A7L7T483"/>
<dbReference type="InterPro" id="IPR036879">
    <property type="entry name" value="TF_MADSbox_sf"/>
</dbReference>
<dbReference type="PRINTS" id="PR00404">
    <property type="entry name" value="MADSDOMAIN"/>
</dbReference>
<evidence type="ECO:0000256" key="4">
    <source>
        <dbReference type="ARBA" id="ARBA00023163"/>
    </source>
</evidence>
<evidence type="ECO:0000259" key="6">
    <source>
        <dbReference type="PROSITE" id="PS50066"/>
    </source>
</evidence>
<evidence type="ECO:0000256" key="3">
    <source>
        <dbReference type="ARBA" id="ARBA00023125"/>
    </source>
</evidence>
<protein>
    <submittedName>
        <fullName evidence="8">MADS transcription factor AP3-1</fullName>
    </submittedName>
</protein>
<dbReference type="PROSITE" id="PS51297">
    <property type="entry name" value="K_BOX"/>
    <property type="match status" value="1"/>
</dbReference>